<evidence type="ECO:0000313" key="2">
    <source>
        <dbReference type="Proteomes" id="UP000294847"/>
    </source>
</evidence>
<proteinExistence type="predicted"/>
<gene>
    <name evidence="1" type="ORF">PoMZ_03043</name>
</gene>
<name>A0A4P7N8U2_PYROR</name>
<sequence>MSRYDVLRREEAVGAGRAAAQAGVIGAARWGVGFAILGGLGYAISPIYRGLTIQFKTYIQMSGMVFGGMIEADRGLRRFEAEQRSRRRAARNQVAWEAYEKELRALEGEEDMNFPDQRQSTKSIEPPSKPGDASDSK</sequence>
<dbReference type="EMBL" id="CP034206">
    <property type="protein sequence ID" value="QBZ58102.1"/>
    <property type="molecule type" value="Genomic_DNA"/>
</dbReference>
<dbReference type="PANTHER" id="PTHR39153:SF1">
    <property type="entry name" value="AGR244WP"/>
    <property type="match status" value="1"/>
</dbReference>
<dbReference type="VEuPathDB" id="FungiDB:M_BR32_EuGene_00118681"/>
<evidence type="ECO:0000313" key="1">
    <source>
        <dbReference type="EMBL" id="QBZ58102.1"/>
    </source>
</evidence>
<reference evidence="1 2" key="1">
    <citation type="journal article" date="2019" name="Mol. Biol. Evol.">
        <title>Blast fungal genomes show frequent chromosomal changes, gene gains and losses, and effector gene turnover.</title>
        <authorList>
            <person name="Gomez Luciano L.B."/>
            <person name="Jason Tsai I."/>
            <person name="Chuma I."/>
            <person name="Tosa Y."/>
            <person name="Chen Y.H."/>
            <person name="Li J.Y."/>
            <person name="Li M.Y."/>
            <person name="Jade Lu M.Y."/>
            <person name="Nakayashiki H."/>
            <person name="Li W.H."/>
        </authorList>
    </citation>
    <scope>NUCLEOTIDE SEQUENCE [LARGE SCALE GENOMIC DNA]</scope>
    <source>
        <strain evidence="1">MZ5-1-6</strain>
    </source>
</reference>
<dbReference type="Proteomes" id="UP000294847">
    <property type="component" value="Chromosome 3"/>
</dbReference>
<dbReference type="PANTHER" id="PTHR39153">
    <property type="entry name" value="AGR244WP"/>
    <property type="match status" value="1"/>
</dbReference>
<organism evidence="1 2">
    <name type="scientific">Pyricularia oryzae</name>
    <name type="common">Rice blast fungus</name>
    <name type="synonym">Magnaporthe oryzae</name>
    <dbReference type="NCBI Taxonomy" id="318829"/>
    <lineage>
        <taxon>Eukaryota</taxon>
        <taxon>Fungi</taxon>
        <taxon>Dikarya</taxon>
        <taxon>Ascomycota</taxon>
        <taxon>Pezizomycotina</taxon>
        <taxon>Sordariomycetes</taxon>
        <taxon>Sordariomycetidae</taxon>
        <taxon>Magnaporthales</taxon>
        <taxon>Pyriculariaceae</taxon>
        <taxon>Pyricularia</taxon>
    </lineage>
</organism>
<protein>
    <submittedName>
        <fullName evidence="1">Uncharacterized protein</fullName>
    </submittedName>
</protein>
<dbReference type="InterPro" id="IPR038882">
    <property type="entry name" value="Rcf3"/>
</dbReference>
<dbReference type="AlphaFoldDB" id="A0A4P7N8U2"/>
<accession>A0A4P7N8U2</accession>